<reference evidence="3" key="1">
    <citation type="journal article" date="2006" name="PLoS Biol.">
        <title>Macronuclear genome sequence of the ciliate Tetrahymena thermophila, a model eukaryote.</title>
        <authorList>
            <person name="Eisen J.A."/>
            <person name="Coyne R.S."/>
            <person name="Wu M."/>
            <person name="Wu D."/>
            <person name="Thiagarajan M."/>
            <person name="Wortman J.R."/>
            <person name="Badger J.H."/>
            <person name="Ren Q."/>
            <person name="Amedeo P."/>
            <person name="Jones K.M."/>
            <person name="Tallon L.J."/>
            <person name="Delcher A.L."/>
            <person name="Salzberg S.L."/>
            <person name="Silva J.C."/>
            <person name="Haas B.J."/>
            <person name="Majoros W.H."/>
            <person name="Farzad M."/>
            <person name="Carlton J.M."/>
            <person name="Smith R.K. Jr."/>
            <person name="Garg J."/>
            <person name="Pearlman R.E."/>
            <person name="Karrer K.M."/>
            <person name="Sun L."/>
            <person name="Manning G."/>
            <person name="Elde N.C."/>
            <person name="Turkewitz A.P."/>
            <person name="Asai D.J."/>
            <person name="Wilkes D.E."/>
            <person name="Wang Y."/>
            <person name="Cai H."/>
            <person name="Collins K."/>
            <person name="Stewart B.A."/>
            <person name="Lee S.R."/>
            <person name="Wilamowska K."/>
            <person name="Weinberg Z."/>
            <person name="Ruzzo W.L."/>
            <person name="Wloga D."/>
            <person name="Gaertig J."/>
            <person name="Frankel J."/>
            <person name="Tsao C.-C."/>
            <person name="Gorovsky M.A."/>
            <person name="Keeling P.J."/>
            <person name="Waller R.F."/>
            <person name="Patron N.J."/>
            <person name="Cherry J.M."/>
            <person name="Stover N.A."/>
            <person name="Krieger C.J."/>
            <person name="del Toro C."/>
            <person name="Ryder H.F."/>
            <person name="Williamson S.C."/>
            <person name="Barbeau R.A."/>
            <person name="Hamilton E.P."/>
            <person name="Orias E."/>
        </authorList>
    </citation>
    <scope>NUCLEOTIDE SEQUENCE [LARGE SCALE GENOMIC DNA]</scope>
    <source>
        <strain evidence="3">SB210</strain>
    </source>
</reference>
<dbReference type="GeneID" id="7832402"/>
<dbReference type="AlphaFoldDB" id="I7MMU5"/>
<keyword evidence="1" id="KW-0175">Coiled coil</keyword>
<dbReference type="Proteomes" id="UP000009168">
    <property type="component" value="Unassembled WGS sequence"/>
</dbReference>
<dbReference type="KEGG" id="tet:TTHERM_00690020"/>
<name>I7MMU5_TETTS</name>
<organism evidence="2 3">
    <name type="scientific">Tetrahymena thermophila (strain SB210)</name>
    <dbReference type="NCBI Taxonomy" id="312017"/>
    <lineage>
        <taxon>Eukaryota</taxon>
        <taxon>Sar</taxon>
        <taxon>Alveolata</taxon>
        <taxon>Ciliophora</taxon>
        <taxon>Intramacronucleata</taxon>
        <taxon>Oligohymenophorea</taxon>
        <taxon>Hymenostomatida</taxon>
        <taxon>Tetrahymenina</taxon>
        <taxon>Tetrahymenidae</taxon>
        <taxon>Tetrahymena</taxon>
    </lineage>
</organism>
<proteinExistence type="predicted"/>
<dbReference type="PANTHER" id="PTHR22091:SF1">
    <property type="entry name" value="COILED-COIL DOMAIN-CONTAINING PROTEIN 77"/>
    <property type="match status" value="1"/>
</dbReference>
<evidence type="ECO:0000313" key="3">
    <source>
        <dbReference type="Proteomes" id="UP000009168"/>
    </source>
</evidence>
<sequence>MYTIKETASHFPEMDKALLFKMACNQEDYVNSLLSYYRDRINDFDKERSEWLQKLNEIVTTESEKHKLQWELTRRRDDVNTLKETLDKFRSILYQERQNVLVIQRENELLKLKDLEDQKKITELGALVEPVQENVVLNKNKKPEINYAFSKVDTNIHRNRAAFETALKKVGKDGLVEGQPKCVITNIHLPVDGINSIEQENFELREQIEKDKEIWMEKLETLKLQILDREQKIQQNNNQKAQKIEELQKKAQELEKQHIDLSKELFVLRIQTNEKERKLQEENELQRLKNTALANKILIIEKQAEQENKQTQNEANKISMNAANVFRNQVRSKEENIQILKDQFNQVQKIYLNKIKRLEEDLSGLNEKYEKLDQKRKVQNSGYKSDIKILQTKIETIRRQLQQDGVDLQE</sequence>
<dbReference type="RefSeq" id="XP_001027005.2">
    <property type="nucleotide sequence ID" value="XM_001027005.2"/>
</dbReference>
<keyword evidence="3" id="KW-1185">Reference proteome</keyword>
<evidence type="ECO:0000313" key="2">
    <source>
        <dbReference type="EMBL" id="EAS06763.2"/>
    </source>
</evidence>
<dbReference type="OrthoDB" id="191169at2759"/>
<dbReference type="EMBL" id="GG662260">
    <property type="protein sequence ID" value="EAS06763.2"/>
    <property type="molecule type" value="Genomic_DNA"/>
</dbReference>
<gene>
    <name evidence="2" type="ORF">TTHERM_00690020</name>
</gene>
<dbReference type="STRING" id="312017.I7MMU5"/>
<dbReference type="PANTHER" id="PTHR22091">
    <property type="entry name" value="COILED-COIL DOMAIN-CONTAINING PROTEIN 77"/>
    <property type="match status" value="1"/>
</dbReference>
<evidence type="ECO:0000256" key="1">
    <source>
        <dbReference type="SAM" id="Coils"/>
    </source>
</evidence>
<dbReference type="InParanoid" id="I7MMU5"/>
<dbReference type="InterPro" id="IPR037696">
    <property type="entry name" value="CCDC77"/>
</dbReference>
<dbReference type="eggNOG" id="ENOG502QT8A">
    <property type="taxonomic scope" value="Eukaryota"/>
</dbReference>
<protein>
    <submittedName>
        <fullName evidence="2">Coiled-coil protein, putative</fullName>
    </submittedName>
</protein>
<feature type="coiled-coil region" evidence="1">
    <location>
        <begin position="194"/>
        <end position="375"/>
    </location>
</feature>
<accession>I7MMU5</accession>